<dbReference type="OrthoDB" id="496858at2759"/>
<keyword evidence="1" id="KW-0812">Transmembrane</keyword>
<dbReference type="Pfam" id="PF02517">
    <property type="entry name" value="Rce1-like"/>
    <property type="match status" value="1"/>
</dbReference>
<organism evidence="3 4">
    <name type="scientific">Fragilariopsis cylindrus CCMP1102</name>
    <dbReference type="NCBI Taxonomy" id="635003"/>
    <lineage>
        <taxon>Eukaryota</taxon>
        <taxon>Sar</taxon>
        <taxon>Stramenopiles</taxon>
        <taxon>Ochrophyta</taxon>
        <taxon>Bacillariophyta</taxon>
        <taxon>Bacillariophyceae</taxon>
        <taxon>Bacillariophycidae</taxon>
        <taxon>Bacillariales</taxon>
        <taxon>Bacillariaceae</taxon>
        <taxon>Fragilariopsis</taxon>
    </lineage>
</organism>
<dbReference type="InParanoid" id="A0A1E7EVQ1"/>
<evidence type="ECO:0000259" key="2">
    <source>
        <dbReference type="Pfam" id="PF02517"/>
    </source>
</evidence>
<dbReference type="Proteomes" id="UP000095751">
    <property type="component" value="Unassembled WGS sequence"/>
</dbReference>
<feature type="non-terminal residue" evidence="3">
    <location>
        <position position="201"/>
    </location>
</feature>
<feature type="transmembrane region" description="Helical" evidence="1">
    <location>
        <begin position="156"/>
        <end position="174"/>
    </location>
</feature>
<dbReference type="InterPro" id="IPR003675">
    <property type="entry name" value="Rce1/LyrA-like_dom"/>
</dbReference>
<feature type="transmembrane region" description="Helical" evidence="1">
    <location>
        <begin position="83"/>
        <end position="102"/>
    </location>
</feature>
<dbReference type="PANTHER" id="PTHR43592:SF15">
    <property type="entry name" value="CAAX AMINO TERMINAL PROTEASE FAMILY PROTEIN"/>
    <property type="match status" value="1"/>
</dbReference>
<dbReference type="GO" id="GO:0080120">
    <property type="term" value="P:CAAX-box protein maturation"/>
    <property type="evidence" value="ECO:0007669"/>
    <property type="project" value="UniProtKB-ARBA"/>
</dbReference>
<protein>
    <submittedName>
        <fullName evidence="3">Abi-domain-containing protein</fullName>
    </submittedName>
</protein>
<feature type="transmembrane region" description="Helical" evidence="1">
    <location>
        <begin position="123"/>
        <end position="144"/>
    </location>
</feature>
<feature type="transmembrane region" description="Helical" evidence="1">
    <location>
        <begin position="32"/>
        <end position="54"/>
    </location>
</feature>
<keyword evidence="4" id="KW-1185">Reference proteome</keyword>
<feature type="transmembrane region" description="Helical" evidence="1">
    <location>
        <begin position="6"/>
        <end position="25"/>
    </location>
</feature>
<keyword evidence="1" id="KW-1133">Transmembrane helix</keyword>
<evidence type="ECO:0000256" key="1">
    <source>
        <dbReference type="SAM" id="Phobius"/>
    </source>
</evidence>
<feature type="domain" description="CAAX prenyl protease 2/Lysostaphin resistance protein A-like" evidence="2">
    <location>
        <begin position="90"/>
        <end position="176"/>
    </location>
</feature>
<sequence>LVGGQSLLIGVAIIVAKFCGTPNLGLGPNIDFGLPSIGLGILWSLPLGALGVALDVVEDKFPALQDVTKATQSSVLSLLGGTFRPIIGTITALALGVAAGLGEEMLFRGVLQNELGIRIGSDYIAVGIASIIFGALHAVTPLYAGLAGLASVYFGWLYLATGNLAIPIVTHAFYDWAALLYAHWTVANLKENEKQSLLEWG</sequence>
<evidence type="ECO:0000313" key="4">
    <source>
        <dbReference type="Proteomes" id="UP000095751"/>
    </source>
</evidence>
<name>A0A1E7EVQ1_9STRA</name>
<accession>A0A1E7EVQ1</accession>
<proteinExistence type="predicted"/>
<feature type="non-terminal residue" evidence="3">
    <location>
        <position position="1"/>
    </location>
</feature>
<dbReference type="GO" id="GO:0004175">
    <property type="term" value="F:endopeptidase activity"/>
    <property type="evidence" value="ECO:0007669"/>
    <property type="project" value="UniProtKB-ARBA"/>
</dbReference>
<dbReference type="PANTHER" id="PTHR43592">
    <property type="entry name" value="CAAX AMINO TERMINAL PROTEASE"/>
    <property type="match status" value="1"/>
</dbReference>
<dbReference type="EMBL" id="KV784374">
    <property type="protein sequence ID" value="OEU09927.1"/>
    <property type="molecule type" value="Genomic_DNA"/>
</dbReference>
<dbReference type="AlphaFoldDB" id="A0A1E7EVQ1"/>
<reference evidence="3 4" key="1">
    <citation type="submission" date="2016-09" db="EMBL/GenBank/DDBJ databases">
        <title>Extensive genetic diversity and differential bi-allelic expression allows diatom success in the polar Southern Ocean.</title>
        <authorList>
            <consortium name="DOE Joint Genome Institute"/>
            <person name="Mock T."/>
            <person name="Otillar R.P."/>
            <person name="Strauss J."/>
            <person name="Dupont C."/>
            <person name="Frickenhaus S."/>
            <person name="Maumus F."/>
            <person name="Mcmullan M."/>
            <person name="Sanges R."/>
            <person name="Schmutz J."/>
            <person name="Toseland A."/>
            <person name="Valas R."/>
            <person name="Veluchamy A."/>
            <person name="Ward B.J."/>
            <person name="Allen A."/>
            <person name="Barry K."/>
            <person name="Falciatore A."/>
            <person name="Ferrante M."/>
            <person name="Fortunato A.E."/>
            <person name="Gloeckner G."/>
            <person name="Gruber A."/>
            <person name="Hipkin R."/>
            <person name="Janech M."/>
            <person name="Kroth P."/>
            <person name="Leese F."/>
            <person name="Lindquist E."/>
            <person name="Lyon B.R."/>
            <person name="Martin J."/>
            <person name="Mayer C."/>
            <person name="Parker M."/>
            <person name="Quesneville H."/>
            <person name="Raymond J."/>
            <person name="Uhlig C."/>
            <person name="Valentin K.U."/>
            <person name="Worden A.Z."/>
            <person name="Armbrust E.V."/>
            <person name="Bowler C."/>
            <person name="Green B."/>
            <person name="Moulton V."/>
            <person name="Van Oosterhout C."/>
            <person name="Grigoriev I."/>
        </authorList>
    </citation>
    <scope>NUCLEOTIDE SEQUENCE [LARGE SCALE GENOMIC DNA]</scope>
    <source>
        <strain evidence="3 4">CCMP1102</strain>
    </source>
</reference>
<evidence type="ECO:0000313" key="3">
    <source>
        <dbReference type="EMBL" id="OEU09927.1"/>
    </source>
</evidence>
<keyword evidence="1" id="KW-0472">Membrane</keyword>
<dbReference type="KEGG" id="fcy:FRACYDRAFT_160061"/>
<gene>
    <name evidence="3" type="ORF">FRACYDRAFT_160061</name>
</gene>